<dbReference type="InterPro" id="IPR040398">
    <property type="entry name" value="Not1"/>
</dbReference>
<dbReference type="Proteomes" id="UP000095287">
    <property type="component" value="Unplaced"/>
</dbReference>
<protein>
    <submittedName>
        <fullName evidence="4">CNOT1_HEAT domain-containing protein</fullName>
    </submittedName>
</protein>
<dbReference type="GO" id="GO:0017148">
    <property type="term" value="P:negative regulation of translation"/>
    <property type="evidence" value="ECO:0007669"/>
    <property type="project" value="InterPro"/>
</dbReference>
<dbReference type="AlphaFoldDB" id="A0A1I7ZGT9"/>
<reference evidence="4" key="1">
    <citation type="submission" date="2016-11" db="UniProtKB">
        <authorList>
            <consortium name="WormBaseParasite"/>
        </authorList>
    </citation>
    <scope>IDENTIFICATION</scope>
</reference>
<feature type="compositionally biased region" description="Low complexity" evidence="1">
    <location>
        <begin position="459"/>
        <end position="470"/>
    </location>
</feature>
<dbReference type="GO" id="GO:0000932">
    <property type="term" value="C:P-body"/>
    <property type="evidence" value="ECO:0007669"/>
    <property type="project" value="TreeGrafter"/>
</dbReference>
<dbReference type="PANTHER" id="PTHR13162">
    <property type="entry name" value="CCR4-NOT TRANSCRIPTION COMPLEX"/>
    <property type="match status" value="1"/>
</dbReference>
<dbReference type="GO" id="GO:0000288">
    <property type="term" value="P:nuclear-transcribed mRNA catabolic process, deadenylation-dependent decay"/>
    <property type="evidence" value="ECO:0007669"/>
    <property type="project" value="TreeGrafter"/>
</dbReference>
<dbReference type="InterPro" id="IPR032194">
    <property type="entry name" value="CNOT1_HEAT"/>
</dbReference>
<evidence type="ECO:0000256" key="1">
    <source>
        <dbReference type="SAM" id="MobiDB-lite"/>
    </source>
</evidence>
<evidence type="ECO:0000259" key="2">
    <source>
        <dbReference type="Pfam" id="PF16418"/>
    </source>
</evidence>
<organism evidence="3 4">
    <name type="scientific">Steinernema glaseri</name>
    <dbReference type="NCBI Taxonomy" id="37863"/>
    <lineage>
        <taxon>Eukaryota</taxon>
        <taxon>Metazoa</taxon>
        <taxon>Ecdysozoa</taxon>
        <taxon>Nematoda</taxon>
        <taxon>Chromadorea</taxon>
        <taxon>Rhabditida</taxon>
        <taxon>Tylenchina</taxon>
        <taxon>Panagrolaimomorpha</taxon>
        <taxon>Strongyloidoidea</taxon>
        <taxon>Steinernematidae</taxon>
        <taxon>Steinernema</taxon>
    </lineage>
</organism>
<dbReference type="Pfam" id="PF16418">
    <property type="entry name" value="CNOT1_HEAT"/>
    <property type="match status" value="1"/>
</dbReference>
<dbReference type="WBParaSite" id="L893_g26057.t1">
    <property type="protein sequence ID" value="L893_g26057.t1"/>
    <property type="gene ID" value="L893_g26057"/>
</dbReference>
<name>A0A1I7ZGT9_9BILA</name>
<sequence>MERLGRDNVHLLPAQIGELGYLFTSSIDVCIAKLRAFGATDSNVLTSTAVAQLVTMMVMQHADHKNEEIADLCYDGKVFAEAVNRINPSLSWTEVIKHFDQTKLAVRSRQVLRLLTDILVTGIGDPNAFPSNLLYQVWPTNRAGQFTWLQWITQNPDIFFVLDYPHTPVNMNALKIQPDELSKDVMQWKCLNLIDVLLKLAETQFTSQVYSVFCRLTSSPLALCPDLFLLGLIQAPSPMRTTRLALIQECVTALLTNNQNAIGVLNAAWNCDTFGSRVFRQPILHALLVYYSKSPDDQSRLTKILEIGHELKPNGLAELFSIQNQSAFTIDLACLASKRDYLKLDKWIDDKFMELGDSFSYHVVQHIKRRLPATLLGGAGSQLFAGQDTLITLMSILKQKNLHQPDLLRELQSFAQQMRIAQAKNGSTPRPGTLPPNIPLGLNLPSTPGTPTGPPPAGSPQSMQMSHQQMLVGAVGEPAERRCSSGTRCSEATAPRPTEPSNAPPASALRRTRTPSASATPLPVS</sequence>
<feature type="region of interest" description="Disordered" evidence="1">
    <location>
        <begin position="423"/>
        <end position="525"/>
    </location>
</feature>
<evidence type="ECO:0000313" key="3">
    <source>
        <dbReference type="Proteomes" id="UP000095287"/>
    </source>
</evidence>
<dbReference type="GO" id="GO:0060090">
    <property type="term" value="F:molecular adaptor activity"/>
    <property type="evidence" value="ECO:0007669"/>
    <property type="project" value="TreeGrafter"/>
</dbReference>
<feature type="domain" description="CCR4-NOT transcription complex subunit 1 HEAT repeat" evidence="2">
    <location>
        <begin position="246"/>
        <end position="375"/>
    </location>
</feature>
<evidence type="ECO:0000313" key="4">
    <source>
        <dbReference type="WBParaSite" id="L893_g26057.t1"/>
    </source>
</evidence>
<dbReference type="GO" id="GO:0030015">
    <property type="term" value="C:CCR4-NOT core complex"/>
    <property type="evidence" value="ECO:0007669"/>
    <property type="project" value="InterPro"/>
</dbReference>
<accession>A0A1I7ZGT9</accession>
<feature type="compositionally biased region" description="Low complexity" evidence="1">
    <location>
        <begin position="439"/>
        <end position="450"/>
    </location>
</feature>
<dbReference type="PANTHER" id="PTHR13162:SF8">
    <property type="entry name" value="CCR4-NOT TRANSCRIPTION COMPLEX SUBUNIT 1"/>
    <property type="match status" value="1"/>
</dbReference>
<keyword evidence="3" id="KW-1185">Reference proteome</keyword>
<proteinExistence type="predicted"/>